<dbReference type="Proteomes" id="UP001627284">
    <property type="component" value="Unassembled WGS sequence"/>
</dbReference>
<keyword evidence="2" id="KW-1185">Reference proteome</keyword>
<organism evidence="1 2">
    <name type="scientific">Solanum stoloniferum</name>
    <dbReference type="NCBI Taxonomy" id="62892"/>
    <lineage>
        <taxon>Eukaryota</taxon>
        <taxon>Viridiplantae</taxon>
        <taxon>Streptophyta</taxon>
        <taxon>Embryophyta</taxon>
        <taxon>Tracheophyta</taxon>
        <taxon>Spermatophyta</taxon>
        <taxon>Magnoliopsida</taxon>
        <taxon>eudicotyledons</taxon>
        <taxon>Gunneridae</taxon>
        <taxon>Pentapetalae</taxon>
        <taxon>asterids</taxon>
        <taxon>lamiids</taxon>
        <taxon>Solanales</taxon>
        <taxon>Solanaceae</taxon>
        <taxon>Solanoideae</taxon>
        <taxon>Solaneae</taxon>
        <taxon>Solanum</taxon>
    </lineage>
</organism>
<proteinExistence type="predicted"/>
<dbReference type="AlphaFoldDB" id="A0ABD2RWN6"/>
<feature type="non-terminal residue" evidence="1">
    <location>
        <position position="1"/>
    </location>
</feature>
<evidence type="ECO:0000313" key="2">
    <source>
        <dbReference type="Proteomes" id="UP001627284"/>
    </source>
</evidence>
<evidence type="ECO:0000313" key="1">
    <source>
        <dbReference type="EMBL" id="KAL3336080.1"/>
    </source>
</evidence>
<reference evidence="1 2" key="1">
    <citation type="submission" date="2024-05" db="EMBL/GenBank/DDBJ databases">
        <title>De novo assembly of an allotetraploid wild potato.</title>
        <authorList>
            <person name="Hosaka A.J."/>
        </authorList>
    </citation>
    <scope>NUCLEOTIDE SEQUENCE [LARGE SCALE GENOMIC DNA]</scope>
    <source>
        <tissue evidence="1">Young leaves</tissue>
    </source>
</reference>
<sequence>FYISTFSLLISNKLILLSYFHFEQFISELLFLHSTMVRCCSLEYQDVIPLYDSIHCRKCGNQVAHIHDYIRMVWPRGIFNRLKREFSSRTIWNYRSQCQLYRIWRVNRVENYCSHPTEHVC</sequence>
<dbReference type="EMBL" id="JBJKTR010000018">
    <property type="protein sequence ID" value="KAL3336080.1"/>
    <property type="molecule type" value="Genomic_DNA"/>
</dbReference>
<gene>
    <name evidence="1" type="ORF">AABB24_032022</name>
</gene>
<comment type="caution">
    <text evidence="1">The sequence shown here is derived from an EMBL/GenBank/DDBJ whole genome shotgun (WGS) entry which is preliminary data.</text>
</comment>
<accession>A0ABD2RWN6</accession>
<protein>
    <submittedName>
        <fullName evidence="1">Uncharacterized protein</fullName>
    </submittedName>
</protein>
<name>A0ABD2RWN6_9SOLN</name>